<proteinExistence type="inferred from homology"/>
<dbReference type="GO" id="GO:0004519">
    <property type="term" value="F:endonuclease activity"/>
    <property type="evidence" value="ECO:0007669"/>
    <property type="project" value="UniProtKB-KW"/>
</dbReference>
<dbReference type="PANTHER" id="PTHR41286:SF1">
    <property type="entry name" value="HNH NUCLEASE YAJD-RELATED"/>
    <property type="match status" value="1"/>
</dbReference>
<evidence type="ECO:0000259" key="5">
    <source>
        <dbReference type="SMART" id="SM00507"/>
    </source>
</evidence>
<keyword evidence="6" id="KW-0255">Endonuclease</keyword>
<gene>
    <name evidence="6" type="ORF">QL104_19845</name>
</gene>
<feature type="domain" description="HNH nuclease" evidence="5">
    <location>
        <begin position="40"/>
        <end position="99"/>
    </location>
</feature>
<sequence>MARLKTLGSRIKESSGPRVKVVAPGSWRSGMTSSQRGYDYRWQKAREQYLGENPLCVYCSKIGRTTAASVVDHKIPHRGDMTLFWDQDNWQSLCKPCHDSVKQAEEARGFAKARQ</sequence>
<evidence type="ECO:0000256" key="3">
    <source>
        <dbReference type="ARBA" id="ARBA00038412"/>
    </source>
</evidence>
<evidence type="ECO:0000256" key="4">
    <source>
        <dbReference type="ARBA" id="ARBA00040194"/>
    </source>
</evidence>
<dbReference type="SMART" id="SM00507">
    <property type="entry name" value="HNHc"/>
    <property type="match status" value="1"/>
</dbReference>
<name>A0ABY9NBX6_9PSED</name>
<dbReference type="InterPro" id="IPR002711">
    <property type="entry name" value="HNH"/>
</dbReference>
<dbReference type="Proteomes" id="UP001237292">
    <property type="component" value="Chromosome"/>
</dbReference>
<dbReference type="Pfam" id="PF01844">
    <property type="entry name" value="HNH"/>
    <property type="match status" value="1"/>
</dbReference>
<comment type="similarity">
    <text evidence="3">Belongs to the HNH nuclease family.</text>
</comment>
<keyword evidence="7" id="KW-1185">Reference proteome</keyword>
<reference evidence="6 7" key="1">
    <citation type="journal article" date="2023" name="Access Microbiol">
        <title>The genome of a steinernematid-associated Pseudomonas piscis bacterium encodes the biosynthesis of insect toxins.</title>
        <authorList>
            <person name="Awori R.M."/>
            <person name="Hendre P."/>
            <person name="Amugune N.O."/>
        </authorList>
    </citation>
    <scope>NUCLEOTIDE SEQUENCE [LARGE SCALE GENOMIC DNA]</scope>
    <source>
        <strain evidence="6 7">75</strain>
    </source>
</reference>
<dbReference type="InterPro" id="IPR003615">
    <property type="entry name" value="HNH_nuc"/>
</dbReference>
<evidence type="ECO:0000313" key="7">
    <source>
        <dbReference type="Proteomes" id="UP001237292"/>
    </source>
</evidence>
<organism evidence="6 7">
    <name type="scientific">Pseudomonas piscis</name>
    <dbReference type="NCBI Taxonomy" id="2614538"/>
    <lineage>
        <taxon>Bacteria</taxon>
        <taxon>Pseudomonadati</taxon>
        <taxon>Pseudomonadota</taxon>
        <taxon>Gammaproteobacteria</taxon>
        <taxon>Pseudomonadales</taxon>
        <taxon>Pseudomonadaceae</taxon>
        <taxon>Pseudomonas</taxon>
    </lineage>
</organism>
<keyword evidence="1" id="KW-0540">Nuclease</keyword>
<dbReference type="EMBL" id="CP133164">
    <property type="protein sequence ID" value="WMN15612.1"/>
    <property type="molecule type" value="Genomic_DNA"/>
</dbReference>
<evidence type="ECO:0000256" key="1">
    <source>
        <dbReference type="ARBA" id="ARBA00022722"/>
    </source>
</evidence>
<accession>A0ABY9NBX6</accession>
<dbReference type="PANTHER" id="PTHR41286">
    <property type="entry name" value="HNH NUCLEASE YAJD-RELATED"/>
    <property type="match status" value="1"/>
</dbReference>
<evidence type="ECO:0000256" key="2">
    <source>
        <dbReference type="ARBA" id="ARBA00022801"/>
    </source>
</evidence>
<dbReference type="Gene3D" id="1.10.30.50">
    <property type="match status" value="1"/>
</dbReference>
<protein>
    <recommendedName>
        <fullName evidence="4">Putative HNH nuclease YajD</fullName>
    </recommendedName>
</protein>
<dbReference type="RefSeq" id="WP_282877604.1">
    <property type="nucleotide sequence ID" value="NZ_CP133164.1"/>
</dbReference>
<evidence type="ECO:0000313" key="6">
    <source>
        <dbReference type="EMBL" id="WMN15612.1"/>
    </source>
</evidence>
<dbReference type="CDD" id="cd00085">
    <property type="entry name" value="HNHc"/>
    <property type="match status" value="1"/>
</dbReference>
<keyword evidence="2" id="KW-0378">Hydrolase</keyword>